<reference evidence="1" key="2">
    <citation type="journal article" date="2015" name="Data Brief">
        <title>Shoot transcriptome of the giant reed, Arundo donax.</title>
        <authorList>
            <person name="Barrero R.A."/>
            <person name="Guerrero F.D."/>
            <person name="Moolhuijzen P."/>
            <person name="Goolsby J.A."/>
            <person name="Tidwell J."/>
            <person name="Bellgard S.E."/>
            <person name="Bellgard M.I."/>
        </authorList>
    </citation>
    <scope>NUCLEOTIDE SEQUENCE</scope>
    <source>
        <tissue evidence="1">Shoot tissue taken approximately 20 cm above the soil surface</tissue>
    </source>
</reference>
<organism evidence="1">
    <name type="scientific">Arundo donax</name>
    <name type="common">Giant reed</name>
    <name type="synonym">Donax arundinaceus</name>
    <dbReference type="NCBI Taxonomy" id="35708"/>
    <lineage>
        <taxon>Eukaryota</taxon>
        <taxon>Viridiplantae</taxon>
        <taxon>Streptophyta</taxon>
        <taxon>Embryophyta</taxon>
        <taxon>Tracheophyta</taxon>
        <taxon>Spermatophyta</taxon>
        <taxon>Magnoliopsida</taxon>
        <taxon>Liliopsida</taxon>
        <taxon>Poales</taxon>
        <taxon>Poaceae</taxon>
        <taxon>PACMAD clade</taxon>
        <taxon>Arundinoideae</taxon>
        <taxon>Arundineae</taxon>
        <taxon>Arundo</taxon>
    </lineage>
</organism>
<accession>A0A0A9B4S2</accession>
<reference evidence="1" key="1">
    <citation type="submission" date="2014-09" db="EMBL/GenBank/DDBJ databases">
        <authorList>
            <person name="Magalhaes I.L.F."/>
            <person name="Oliveira U."/>
            <person name="Santos F.R."/>
            <person name="Vidigal T.H.D.A."/>
            <person name="Brescovit A.D."/>
            <person name="Santos A.J."/>
        </authorList>
    </citation>
    <scope>NUCLEOTIDE SEQUENCE</scope>
    <source>
        <tissue evidence="1">Shoot tissue taken approximately 20 cm above the soil surface</tissue>
    </source>
</reference>
<name>A0A0A9B4S2_ARUDO</name>
<evidence type="ECO:0000313" key="1">
    <source>
        <dbReference type="EMBL" id="JAD56140.1"/>
    </source>
</evidence>
<protein>
    <submittedName>
        <fullName evidence="1">Uncharacterized protein</fullName>
    </submittedName>
</protein>
<proteinExistence type="predicted"/>
<sequence>MQGLIFCSPLSSLRT</sequence>
<dbReference type="EMBL" id="GBRH01241755">
    <property type="protein sequence ID" value="JAD56140.1"/>
    <property type="molecule type" value="Transcribed_RNA"/>
</dbReference>